<keyword evidence="2" id="KW-1185">Reference proteome</keyword>
<comment type="caution">
    <text evidence="1">The sequence shown here is derived from an EMBL/GenBank/DDBJ whole genome shotgun (WGS) entry which is preliminary data.</text>
</comment>
<protein>
    <submittedName>
        <fullName evidence="1">Uncharacterized protein</fullName>
    </submittedName>
</protein>
<reference evidence="1" key="1">
    <citation type="submission" date="2022-04" db="EMBL/GenBank/DDBJ databases">
        <title>Genome of the entomopathogenic fungus Entomophthora muscae.</title>
        <authorList>
            <person name="Elya C."/>
            <person name="Lovett B.R."/>
            <person name="Lee E."/>
            <person name="Macias A.M."/>
            <person name="Hajek A.E."/>
            <person name="De Bivort B.L."/>
            <person name="Kasson M.T."/>
            <person name="De Fine Licht H.H."/>
            <person name="Stajich J.E."/>
        </authorList>
    </citation>
    <scope>NUCLEOTIDE SEQUENCE</scope>
    <source>
        <strain evidence="1">Berkeley</strain>
    </source>
</reference>
<evidence type="ECO:0000313" key="2">
    <source>
        <dbReference type="Proteomes" id="UP001165960"/>
    </source>
</evidence>
<accession>A0ACC2SLZ8</accession>
<evidence type="ECO:0000313" key="1">
    <source>
        <dbReference type="EMBL" id="KAJ9063186.1"/>
    </source>
</evidence>
<sequence>MAQQRQNQNIVNAVIHDRPADPRTSYSLAPSPTWNSPLCHPLMAMWLSPYKGWHKHIKPSFGIKPRYINFYEHLKVQQGKTVALIRDIEKRLSKKKRKTKEKQYEEKI</sequence>
<dbReference type="EMBL" id="QTSX02004976">
    <property type="protein sequence ID" value="KAJ9063186.1"/>
    <property type="molecule type" value="Genomic_DNA"/>
</dbReference>
<name>A0ACC2SLZ8_9FUNG</name>
<dbReference type="Proteomes" id="UP001165960">
    <property type="component" value="Unassembled WGS sequence"/>
</dbReference>
<gene>
    <name evidence="1" type="ORF">DSO57_1002486</name>
</gene>
<organism evidence="1 2">
    <name type="scientific">Entomophthora muscae</name>
    <dbReference type="NCBI Taxonomy" id="34485"/>
    <lineage>
        <taxon>Eukaryota</taxon>
        <taxon>Fungi</taxon>
        <taxon>Fungi incertae sedis</taxon>
        <taxon>Zoopagomycota</taxon>
        <taxon>Entomophthoromycotina</taxon>
        <taxon>Entomophthoromycetes</taxon>
        <taxon>Entomophthorales</taxon>
        <taxon>Entomophthoraceae</taxon>
        <taxon>Entomophthora</taxon>
    </lineage>
</organism>
<proteinExistence type="predicted"/>